<reference evidence="1" key="1">
    <citation type="submission" date="2021-06" db="EMBL/GenBank/DDBJ databases">
        <title>Sequencing of actinobacteria type strains.</title>
        <authorList>
            <person name="Nguyen G.-S."/>
            <person name="Wentzel A."/>
        </authorList>
    </citation>
    <scope>NUCLEOTIDE SEQUENCE</scope>
    <source>
        <strain evidence="1">P38-E01</strain>
    </source>
</reference>
<dbReference type="SMART" id="SM01101">
    <property type="entry name" value="CRISPR_assoc"/>
    <property type="match status" value="1"/>
</dbReference>
<dbReference type="Pfam" id="PF08798">
    <property type="entry name" value="CRISPR_assoc"/>
    <property type="match status" value="1"/>
</dbReference>
<sequence>MTALWLTRITPDVRSREVRRDLGDAVAMHRRLMRLFPDQLGGEPRRALGLLHRIDVAPSGPAVLLQSAVPPELAHLPGGYGPAATRRLDPLLGLLRSGVTTRYRCIASAVRKPGATTRAAQRLPGVVALQGAQADEWWQRQAEAAGLKLLSLHALPVDTAIGVRGMKPERQRICHARTRFDGTAVVVDPDLLRQKLTAGIGRGKAYGCGLLTLAPAREQADT</sequence>
<evidence type="ECO:0000313" key="1">
    <source>
        <dbReference type="EMBL" id="MBU7598915.1"/>
    </source>
</evidence>
<proteinExistence type="predicted"/>
<dbReference type="SUPFAM" id="SSF117987">
    <property type="entry name" value="CRISPR-associated protein"/>
    <property type="match status" value="2"/>
</dbReference>
<dbReference type="Gene3D" id="3.30.70.1210">
    <property type="entry name" value="Crispr-associated protein, domain 2"/>
    <property type="match status" value="1"/>
</dbReference>
<comment type="caution">
    <text evidence="1">The sequence shown here is derived from an EMBL/GenBank/DDBJ whole genome shotgun (WGS) entry which is preliminary data.</text>
</comment>
<accession>A0A949JRK8</accession>
<dbReference type="EMBL" id="JAELVF020000001">
    <property type="protein sequence ID" value="MBU7598915.1"/>
    <property type="molecule type" value="Genomic_DNA"/>
</dbReference>
<organism evidence="1 2">
    <name type="scientific">Streptomyces tardus</name>
    <dbReference type="NCBI Taxonomy" id="2780544"/>
    <lineage>
        <taxon>Bacteria</taxon>
        <taxon>Bacillati</taxon>
        <taxon>Actinomycetota</taxon>
        <taxon>Actinomycetes</taxon>
        <taxon>Kitasatosporales</taxon>
        <taxon>Streptomycetaceae</taxon>
        <taxon>Streptomyces</taxon>
    </lineage>
</organism>
<dbReference type="InterPro" id="IPR010179">
    <property type="entry name" value="CRISPR-assoc_prot_Cse3"/>
</dbReference>
<dbReference type="Gene3D" id="3.30.70.1200">
    <property type="entry name" value="Crispr-associated protein, domain 1"/>
    <property type="match status" value="1"/>
</dbReference>
<gene>
    <name evidence="1" type="primary">cas6e</name>
    <name evidence="1" type="ORF">JGS22_015160</name>
</gene>
<dbReference type="Proteomes" id="UP000694501">
    <property type="component" value="Unassembled WGS sequence"/>
</dbReference>
<dbReference type="AlphaFoldDB" id="A0A949JRK8"/>
<name>A0A949JRK8_9ACTN</name>
<dbReference type="RefSeq" id="WP_211042123.1">
    <property type="nucleotide sequence ID" value="NZ_JAELVF020000001.1"/>
</dbReference>
<keyword evidence="2" id="KW-1185">Reference proteome</keyword>
<evidence type="ECO:0000313" key="2">
    <source>
        <dbReference type="Proteomes" id="UP000694501"/>
    </source>
</evidence>
<dbReference type="NCBIfam" id="TIGR01907">
    <property type="entry name" value="casE_Cse3"/>
    <property type="match status" value="1"/>
</dbReference>
<protein>
    <submittedName>
        <fullName evidence="1">Type I-E CRISPR-associated protein Cas6/Cse3/CasE</fullName>
    </submittedName>
</protein>
<dbReference type="CDD" id="cd09727">
    <property type="entry name" value="Cas6_I-E"/>
    <property type="match status" value="1"/>
</dbReference>